<evidence type="ECO:0000313" key="10">
    <source>
        <dbReference type="Proteomes" id="UP000700334"/>
    </source>
</evidence>
<dbReference type="InterPro" id="IPR052080">
    <property type="entry name" value="vWF_C/EGF_Fibrillin"/>
</dbReference>
<comment type="caution">
    <text evidence="9">The sequence shown here is derived from an EMBL/GenBank/DDBJ whole genome shotgun (WGS) entry which is preliminary data.</text>
</comment>
<dbReference type="InterPro" id="IPR040872">
    <property type="entry name" value="Fibrillin_U_N"/>
</dbReference>
<evidence type="ECO:0000256" key="3">
    <source>
        <dbReference type="ARBA" id="ARBA00022729"/>
    </source>
</evidence>
<evidence type="ECO:0000256" key="2">
    <source>
        <dbReference type="ARBA" id="ARBA00022525"/>
    </source>
</evidence>
<feature type="domain" description="Fibrillin first EGF" evidence="8">
    <location>
        <begin position="397"/>
        <end position="418"/>
    </location>
</feature>
<gene>
    <name evidence="9" type="ORF">J0S82_006065</name>
</gene>
<dbReference type="PANTHER" id="PTHR47333:SF4">
    <property type="entry name" value="EGF-LIKE DOMAIN-CONTAINING PROTEIN"/>
    <property type="match status" value="1"/>
</dbReference>
<accession>A0A8J6ACT6</accession>
<protein>
    <submittedName>
        <fullName evidence="9">Fibrillin-3</fullName>
    </submittedName>
</protein>
<feature type="region of interest" description="Disordered" evidence="6">
    <location>
        <begin position="205"/>
        <end position="259"/>
    </location>
</feature>
<evidence type="ECO:0000256" key="5">
    <source>
        <dbReference type="ARBA" id="ARBA00023180"/>
    </source>
</evidence>
<keyword evidence="2" id="KW-0964">Secreted</keyword>
<evidence type="ECO:0000259" key="7">
    <source>
        <dbReference type="Pfam" id="PF18193"/>
    </source>
</evidence>
<feature type="non-terminal residue" evidence="9">
    <location>
        <position position="1"/>
    </location>
</feature>
<evidence type="ECO:0000259" key="8">
    <source>
        <dbReference type="Pfam" id="PF21364"/>
    </source>
</evidence>
<evidence type="ECO:0000256" key="4">
    <source>
        <dbReference type="ARBA" id="ARBA00023157"/>
    </source>
</evidence>
<dbReference type="GO" id="GO:0005576">
    <property type="term" value="C:extracellular region"/>
    <property type="evidence" value="ECO:0007669"/>
    <property type="project" value="UniProtKB-SubCell"/>
</dbReference>
<name>A0A8J6ACT6_GALPY</name>
<keyword evidence="3" id="KW-0732">Signal</keyword>
<dbReference type="Proteomes" id="UP000700334">
    <property type="component" value="Unassembled WGS sequence"/>
</dbReference>
<evidence type="ECO:0000256" key="6">
    <source>
        <dbReference type="SAM" id="MobiDB-lite"/>
    </source>
</evidence>
<keyword evidence="5" id="KW-0325">Glycoprotein</keyword>
<dbReference type="Pfam" id="PF18193">
    <property type="entry name" value="Fibrillin_U_N"/>
    <property type="match status" value="1"/>
</dbReference>
<keyword evidence="4" id="KW-1015">Disulfide bond</keyword>
<dbReference type="Pfam" id="PF21364">
    <property type="entry name" value="EGF_FBN_1st"/>
    <property type="match status" value="1"/>
</dbReference>
<dbReference type="AlphaFoldDB" id="A0A8J6ACT6"/>
<reference evidence="9" key="1">
    <citation type="journal article" date="2021" name="Evol. Appl.">
        <title>The genome of the Pyrenean desman and the effects of bottlenecks and inbreeding on the genomic landscape of an endangered species.</title>
        <authorList>
            <person name="Escoda L."/>
            <person name="Castresana J."/>
        </authorList>
    </citation>
    <scope>NUCLEOTIDE SEQUENCE</scope>
    <source>
        <strain evidence="9">IBE-C5619</strain>
    </source>
</reference>
<keyword evidence="10" id="KW-1185">Reference proteome</keyword>
<dbReference type="PANTHER" id="PTHR47333">
    <property type="entry name" value="VON WILLEBRAND FACTOR C AND EGF DOMAIN-CONTAINING PROTEIN"/>
    <property type="match status" value="1"/>
</dbReference>
<evidence type="ECO:0000313" key="9">
    <source>
        <dbReference type="EMBL" id="KAG8519239.1"/>
    </source>
</evidence>
<dbReference type="EMBL" id="JAGFMF010011614">
    <property type="protein sequence ID" value="KAG8519239.1"/>
    <property type="molecule type" value="Genomic_DNA"/>
</dbReference>
<organism evidence="9 10">
    <name type="scientific">Galemys pyrenaicus</name>
    <name type="common">Iberian desman</name>
    <name type="synonym">Pyrenean desman</name>
    <dbReference type="NCBI Taxonomy" id="202257"/>
    <lineage>
        <taxon>Eukaryota</taxon>
        <taxon>Metazoa</taxon>
        <taxon>Chordata</taxon>
        <taxon>Craniata</taxon>
        <taxon>Vertebrata</taxon>
        <taxon>Euteleostomi</taxon>
        <taxon>Mammalia</taxon>
        <taxon>Eutheria</taxon>
        <taxon>Laurasiatheria</taxon>
        <taxon>Eulipotyphla</taxon>
        <taxon>Talpidae</taxon>
        <taxon>Galemys</taxon>
    </lineage>
</organism>
<comment type="subcellular location">
    <subcellularLocation>
        <location evidence="1">Secreted</location>
    </subcellularLocation>
</comment>
<dbReference type="Gene3D" id="2.10.25.10">
    <property type="entry name" value="Laminin"/>
    <property type="match status" value="1"/>
</dbReference>
<feature type="domain" description="Fibrillin 1 unique N-terminal" evidence="7">
    <location>
        <begin position="355"/>
        <end position="390"/>
    </location>
</feature>
<dbReference type="InterPro" id="IPR049388">
    <property type="entry name" value="FBN_EGF_N"/>
</dbReference>
<evidence type="ECO:0000256" key="1">
    <source>
        <dbReference type="ARBA" id="ARBA00004613"/>
    </source>
</evidence>
<proteinExistence type="predicted"/>
<sequence>REMPRRLWYGEKRARPGQVLLAGYQGASSSTGPQAGAGACLPLPRPDPPKRFSAEIPAPVGDCLAKLASQAEAPGASCLPPAFPSSGLQPLRPLTTAQGRSGQFGCTLQAGLGTGCDWKLPLSPLSLLVFLRKCFRSKNLPFLKEGHCVPELVTVRNPPRLAVSRRRRISTMLSTALCRLPAPRLPHRPMWRLLVASRAANLTCVSRPRRTHGARPPPPRGAAIVTPSSSLERQRGRPLGFELPPRGPGAPPSRSSNAELRIPLRAVSTRAGCSRATAPGPRARARAQSCFRPAASEGRVSVVEGLGFARMGPATVAWSPPAQLLVWAALLCTVGVQGGWAGVLGPAGSGRVHPRGGPAILQGLNVCGSRFHAYCCPGRGELPRGHRCAVPVCRRACHEGFCSRPNLCACADGELAPSCRAQQGEWRCTQR</sequence>